<dbReference type="OMA" id="WTPDCKR"/>
<dbReference type="AlphaFoldDB" id="A0A336LIQ2"/>
<dbReference type="InterPro" id="IPR057954">
    <property type="entry name" value="SET_TTL12"/>
</dbReference>
<reference evidence="2" key="1">
    <citation type="submission" date="2018-07" db="EMBL/GenBank/DDBJ databases">
        <authorList>
            <person name="Quirk P.G."/>
            <person name="Krulwich T.A."/>
        </authorList>
    </citation>
    <scope>NUCLEOTIDE SEQUENCE</scope>
</reference>
<name>A0A336LIQ2_CULSO</name>
<dbReference type="InterPro" id="IPR004344">
    <property type="entry name" value="TTL/TTLL_fam"/>
</dbReference>
<evidence type="ECO:0000259" key="1">
    <source>
        <dbReference type="Pfam" id="PF25556"/>
    </source>
</evidence>
<feature type="domain" description="Tubulin--tyrosine ligase-like protein 12 SET-like" evidence="1">
    <location>
        <begin position="63"/>
        <end position="223"/>
    </location>
</feature>
<proteinExistence type="predicted"/>
<dbReference type="PROSITE" id="PS51221">
    <property type="entry name" value="TTL"/>
    <property type="match status" value="1"/>
</dbReference>
<gene>
    <name evidence="2" type="primary">CSON002937</name>
</gene>
<dbReference type="EMBL" id="UFQT01000014">
    <property type="protein sequence ID" value="SSX17710.1"/>
    <property type="molecule type" value="Genomic_DNA"/>
</dbReference>
<dbReference type="PANTHER" id="PTHR46088:SF1">
    <property type="entry name" value="TUBULIN--TYROSINE LIGASE-LIKE PROTEIN 12"/>
    <property type="match status" value="1"/>
</dbReference>
<accession>A0A336LIQ2</accession>
<protein>
    <submittedName>
        <fullName evidence="2">CSON002937 protein</fullName>
    </submittedName>
</protein>
<dbReference type="GO" id="GO:0005737">
    <property type="term" value="C:cytoplasm"/>
    <property type="evidence" value="ECO:0007669"/>
    <property type="project" value="TreeGrafter"/>
</dbReference>
<dbReference type="VEuPathDB" id="VectorBase:CSON002937"/>
<dbReference type="InterPro" id="IPR027749">
    <property type="entry name" value="TTLL12"/>
</dbReference>
<dbReference type="Gene3D" id="3.30.470.20">
    <property type="entry name" value="ATP-grasp fold, B domain"/>
    <property type="match status" value="1"/>
</dbReference>
<dbReference type="Pfam" id="PF25556">
    <property type="entry name" value="SET_TTL"/>
    <property type="match status" value="1"/>
</dbReference>
<sequence>MESFIEVHRPQFEASGIPEQYWNSLYQKLVDQTFDAGYVFQLLRVEYDHTDESESEENPIYTVATTKPISLNDPNAIFLIDHAWTFRLDMAKKQLLSVAGLLNRMCGIMGIDSEHHLDQHEKIEKVLVGMWRYVQTYSVNTRGLSVENRMPIFYINDEVGSAVQHSDNPNFRMVPFMYINDQITYSLLFPVRDIDEGDIVTRDFVEGTIDADKRGVLLLPWRYTNFTLHSFEQKEPAVEYFLQGRIEETVPESDTKNPQIDQNRPLRVFTEYKLIKENLSDAAFEIIDEENSADILWYTKHFKGYKELSLTAPNTFVNQFPFENVLTIKDLLCIVARRCCQTHFDSDSLESYPKWLPTTFNLRTELVEFASYYQNRAQKGLDNHWIVKPFNLARGLDTHITPYITQIVRHSETGPKIVQKYIENPVLFYRPEVNGKVKFDIRYIILLKDAGTNPEIYLYNNFFLRFANRPYALNDFEEYEKHFTVMNYIANAKNLHHMKCSEFLNEWSEQYPDSQWDNIEDQIAQTFKELFKAAVSKPPPCGIGKSPQSRAVYAADIMLAWENNKMQVKVLEMNWTPDCQRAVQYYPNFYNDIFKLLFLGELNETVFRRIN</sequence>
<organism evidence="2">
    <name type="scientific">Culicoides sonorensis</name>
    <name type="common">Biting midge</name>
    <dbReference type="NCBI Taxonomy" id="179676"/>
    <lineage>
        <taxon>Eukaryota</taxon>
        <taxon>Metazoa</taxon>
        <taxon>Ecdysozoa</taxon>
        <taxon>Arthropoda</taxon>
        <taxon>Hexapoda</taxon>
        <taxon>Insecta</taxon>
        <taxon>Pterygota</taxon>
        <taxon>Neoptera</taxon>
        <taxon>Endopterygota</taxon>
        <taxon>Diptera</taxon>
        <taxon>Nematocera</taxon>
        <taxon>Chironomoidea</taxon>
        <taxon>Ceratopogonidae</taxon>
        <taxon>Ceratopogoninae</taxon>
        <taxon>Culicoides</taxon>
        <taxon>Monoculicoides</taxon>
    </lineage>
</organism>
<dbReference type="PANTHER" id="PTHR46088">
    <property type="entry name" value="TUBULIN--TYROSINE LIGASE-LIKE PROTEIN 12"/>
    <property type="match status" value="1"/>
</dbReference>
<dbReference type="Pfam" id="PF03133">
    <property type="entry name" value="TTL"/>
    <property type="match status" value="1"/>
</dbReference>
<evidence type="ECO:0000313" key="2">
    <source>
        <dbReference type="EMBL" id="SSX17710.1"/>
    </source>
</evidence>